<feature type="transmembrane region" description="Helical" evidence="2">
    <location>
        <begin position="98"/>
        <end position="122"/>
    </location>
</feature>
<dbReference type="Pfam" id="PF20151">
    <property type="entry name" value="DUF6533"/>
    <property type="match status" value="1"/>
</dbReference>
<keyword evidence="2" id="KW-0472">Membrane</keyword>
<protein>
    <recommendedName>
        <fullName evidence="3">DUF6533 domain-containing protein</fullName>
    </recommendedName>
</protein>
<feature type="region of interest" description="Disordered" evidence="1">
    <location>
        <begin position="386"/>
        <end position="413"/>
    </location>
</feature>
<dbReference type="InterPro" id="IPR045340">
    <property type="entry name" value="DUF6533"/>
</dbReference>
<evidence type="ECO:0000256" key="1">
    <source>
        <dbReference type="SAM" id="MobiDB-lite"/>
    </source>
</evidence>
<feature type="transmembrane region" description="Helical" evidence="2">
    <location>
        <begin position="68"/>
        <end position="86"/>
    </location>
</feature>
<evidence type="ECO:0000259" key="3">
    <source>
        <dbReference type="Pfam" id="PF20151"/>
    </source>
</evidence>
<dbReference type="HOGENOM" id="CLU_053377_0_0_1"/>
<reference evidence="5" key="2">
    <citation type="submission" date="2015-01" db="EMBL/GenBank/DDBJ databases">
        <title>Evolutionary Origins and Diversification of the Mycorrhizal Mutualists.</title>
        <authorList>
            <consortium name="DOE Joint Genome Institute"/>
            <consortium name="Mycorrhizal Genomics Consortium"/>
            <person name="Kohler A."/>
            <person name="Kuo A."/>
            <person name="Nagy L.G."/>
            <person name="Floudas D."/>
            <person name="Copeland A."/>
            <person name="Barry K.W."/>
            <person name="Cichocki N."/>
            <person name="Veneault-Fourrey C."/>
            <person name="LaButti K."/>
            <person name="Lindquist E.A."/>
            <person name="Lipzen A."/>
            <person name="Lundell T."/>
            <person name="Morin E."/>
            <person name="Murat C."/>
            <person name="Riley R."/>
            <person name="Ohm R."/>
            <person name="Sun H."/>
            <person name="Tunlid A."/>
            <person name="Henrissat B."/>
            <person name="Grigoriev I.V."/>
            <person name="Hibbett D.S."/>
            <person name="Martin F."/>
        </authorList>
    </citation>
    <scope>NUCLEOTIDE SEQUENCE [LARGE SCALE GENOMIC DNA]</scope>
    <source>
        <strain evidence="5">MAFF 305830</strain>
    </source>
</reference>
<keyword evidence="2" id="KW-1133">Transmembrane helix</keyword>
<evidence type="ECO:0000313" key="5">
    <source>
        <dbReference type="Proteomes" id="UP000054097"/>
    </source>
</evidence>
<organism evidence="4 5">
    <name type="scientific">Serendipita vermifera MAFF 305830</name>
    <dbReference type="NCBI Taxonomy" id="933852"/>
    <lineage>
        <taxon>Eukaryota</taxon>
        <taxon>Fungi</taxon>
        <taxon>Dikarya</taxon>
        <taxon>Basidiomycota</taxon>
        <taxon>Agaricomycotina</taxon>
        <taxon>Agaricomycetes</taxon>
        <taxon>Sebacinales</taxon>
        <taxon>Serendipitaceae</taxon>
        <taxon>Serendipita</taxon>
    </lineage>
</organism>
<dbReference type="Proteomes" id="UP000054097">
    <property type="component" value="Unassembled WGS sequence"/>
</dbReference>
<keyword evidence="5" id="KW-1185">Reference proteome</keyword>
<dbReference type="AlphaFoldDB" id="A0A0C3BIH4"/>
<gene>
    <name evidence="4" type="ORF">M408DRAFT_241145</name>
</gene>
<evidence type="ECO:0000313" key="4">
    <source>
        <dbReference type="EMBL" id="KIM31939.1"/>
    </source>
</evidence>
<reference evidence="4 5" key="1">
    <citation type="submission" date="2014-04" db="EMBL/GenBank/DDBJ databases">
        <authorList>
            <consortium name="DOE Joint Genome Institute"/>
            <person name="Kuo A."/>
            <person name="Zuccaro A."/>
            <person name="Kohler A."/>
            <person name="Nagy L.G."/>
            <person name="Floudas D."/>
            <person name="Copeland A."/>
            <person name="Barry K.W."/>
            <person name="Cichocki N."/>
            <person name="Veneault-Fourrey C."/>
            <person name="LaButti K."/>
            <person name="Lindquist E.A."/>
            <person name="Lipzen A."/>
            <person name="Lundell T."/>
            <person name="Morin E."/>
            <person name="Murat C."/>
            <person name="Sun H."/>
            <person name="Tunlid A."/>
            <person name="Henrissat B."/>
            <person name="Grigoriev I.V."/>
            <person name="Hibbett D.S."/>
            <person name="Martin F."/>
            <person name="Nordberg H.P."/>
            <person name="Cantor M.N."/>
            <person name="Hua S.X."/>
        </authorList>
    </citation>
    <scope>NUCLEOTIDE SEQUENCE [LARGE SCALE GENOMIC DNA]</scope>
    <source>
        <strain evidence="4 5">MAFF 305830</strain>
    </source>
</reference>
<dbReference type="EMBL" id="KN824281">
    <property type="protein sequence ID" value="KIM31939.1"/>
    <property type="molecule type" value="Genomic_DNA"/>
</dbReference>
<dbReference type="OrthoDB" id="2679643at2759"/>
<feature type="domain" description="DUF6533" evidence="3">
    <location>
        <begin position="20"/>
        <end position="44"/>
    </location>
</feature>
<proteinExistence type="predicted"/>
<accession>A0A0C3BIH4</accession>
<name>A0A0C3BIH4_SERVB</name>
<feature type="transmembrane region" description="Helical" evidence="2">
    <location>
        <begin position="149"/>
        <end position="169"/>
    </location>
</feature>
<feature type="transmembrane region" description="Helical" evidence="2">
    <location>
        <begin position="190"/>
        <end position="209"/>
    </location>
</feature>
<evidence type="ECO:0000256" key="2">
    <source>
        <dbReference type="SAM" id="Phobius"/>
    </source>
</evidence>
<keyword evidence="2" id="KW-0812">Transmembrane</keyword>
<sequence>MLSCLIVETLSLSTHNGYQIRLFWGGRWTITKIMYVMNRYTALFTLSIILMNMAVPSPSILYCNAAPWALLVGTDISFAIIGFAMITRVYALWNRNKWILTSVCSLCFLHISYYTTTVTYAFSKGILMPANLPFTGCFITLGFDKLWTMLLPTLVFETVIVSLIVYKTWSLASQRSIKAPLFTMLFNDGLIYYLAIIAIQILSLVSLLVPSNLTIPIVRAYPTFTVTGIASNRLFTRLHLLLLGKSTEQSSLSTIDAWSVAIPDSTYGGGRTDSEAPYVRPRVTRKKGYQRHHSITNFDGEVGMEPMGKVTLPHREEALTGELGPKIGSNGYLEDIAAQPGGKWDYPVQDVRVLHGPVPRVEVMVNVDGNGPGPFAYGKRESILDPSPWRGHSSKQGNEDVGSIIVSRMGRYD</sequence>
<feature type="transmembrane region" description="Helical" evidence="2">
    <location>
        <begin position="40"/>
        <end position="62"/>
    </location>
</feature>